<evidence type="ECO:0000313" key="2">
    <source>
        <dbReference type="Proteomes" id="UP001515500"/>
    </source>
</evidence>
<organism evidence="2 3">
    <name type="scientific">Dioscorea cayennensis subsp. rotundata</name>
    <name type="common">White Guinea yam</name>
    <name type="synonym">Dioscorea rotundata</name>
    <dbReference type="NCBI Taxonomy" id="55577"/>
    <lineage>
        <taxon>Eukaryota</taxon>
        <taxon>Viridiplantae</taxon>
        <taxon>Streptophyta</taxon>
        <taxon>Embryophyta</taxon>
        <taxon>Tracheophyta</taxon>
        <taxon>Spermatophyta</taxon>
        <taxon>Magnoliopsida</taxon>
        <taxon>Liliopsida</taxon>
        <taxon>Dioscoreales</taxon>
        <taxon>Dioscoreaceae</taxon>
        <taxon>Dioscorea</taxon>
    </lineage>
</organism>
<dbReference type="InterPro" id="IPR054722">
    <property type="entry name" value="PolX-like_BBD"/>
</dbReference>
<evidence type="ECO:0000259" key="1">
    <source>
        <dbReference type="Pfam" id="PF22936"/>
    </source>
</evidence>
<keyword evidence="2" id="KW-1185">Reference proteome</keyword>
<dbReference type="Pfam" id="PF22936">
    <property type="entry name" value="Pol_BBD"/>
    <property type="match status" value="1"/>
</dbReference>
<evidence type="ECO:0000313" key="3">
    <source>
        <dbReference type="RefSeq" id="XP_039118800.1"/>
    </source>
</evidence>
<protein>
    <submittedName>
        <fullName evidence="3">Uncharacterized protein LOC120254852</fullName>
    </submittedName>
</protein>
<dbReference type="AlphaFoldDB" id="A0AB40AUJ4"/>
<dbReference type="Proteomes" id="UP001515500">
    <property type="component" value="Unplaced"/>
</dbReference>
<accession>A0AB40AUJ4</accession>
<sequence>MVAVEVEVEAEGFTEKEAVDEDGTQTNLCRYKNKEANLAEDTKDTKEADKGLLFMASSEDTNERGDMWLIDSGCSNHMSGNRMIFQNLEEVSNQTIRLGDGNILQVGRISSIVLRSDCGRTNTLTDVQYVPHLAHNLLSDWSVMSSGYLLSSLEEKCVIKDARLKPRLQYA</sequence>
<gene>
    <name evidence="3" type="primary">LOC120254852</name>
</gene>
<feature type="domain" description="Retrovirus-related Pol polyprotein from transposon TNT 1-94-like beta-barrel" evidence="1">
    <location>
        <begin position="68"/>
        <end position="148"/>
    </location>
</feature>
<dbReference type="RefSeq" id="XP_039118800.1">
    <property type="nucleotide sequence ID" value="XM_039262866.1"/>
</dbReference>
<proteinExistence type="predicted"/>
<dbReference type="GeneID" id="120254852"/>
<name>A0AB40AUJ4_DIOCR</name>
<reference evidence="3" key="1">
    <citation type="submission" date="2025-08" db="UniProtKB">
        <authorList>
            <consortium name="RefSeq"/>
        </authorList>
    </citation>
    <scope>IDENTIFICATION</scope>
</reference>